<dbReference type="AlphaFoldDB" id="A0A834W1H5"/>
<dbReference type="Proteomes" id="UP000634136">
    <property type="component" value="Unassembled WGS sequence"/>
</dbReference>
<proteinExistence type="predicted"/>
<name>A0A834W1H5_9FABA</name>
<dbReference type="EMBL" id="JAAIUW010000013">
    <property type="protein sequence ID" value="KAF7802401.1"/>
    <property type="molecule type" value="Genomic_DNA"/>
</dbReference>
<organism evidence="1 2">
    <name type="scientific">Senna tora</name>
    <dbReference type="NCBI Taxonomy" id="362788"/>
    <lineage>
        <taxon>Eukaryota</taxon>
        <taxon>Viridiplantae</taxon>
        <taxon>Streptophyta</taxon>
        <taxon>Embryophyta</taxon>
        <taxon>Tracheophyta</taxon>
        <taxon>Spermatophyta</taxon>
        <taxon>Magnoliopsida</taxon>
        <taxon>eudicotyledons</taxon>
        <taxon>Gunneridae</taxon>
        <taxon>Pentapetalae</taxon>
        <taxon>rosids</taxon>
        <taxon>fabids</taxon>
        <taxon>Fabales</taxon>
        <taxon>Fabaceae</taxon>
        <taxon>Caesalpinioideae</taxon>
        <taxon>Cassia clade</taxon>
        <taxon>Senna</taxon>
    </lineage>
</organism>
<protein>
    <submittedName>
        <fullName evidence="1">Uncharacterized protein</fullName>
    </submittedName>
</protein>
<comment type="caution">
    <text evidence="1">The sequence shown here is derived from an EMBL/GenBank/DDBJ whole genome shotgun (WGS) entry which is preliminary data.</text>
</comment>
<sequence length="24" mass="2821">MTAPIRRKPAMAMHKRCFPFRFGA</sequence>
<gene>
    <name evidence="1" type="ORF">G2W53_041512</name>
</gene>
<keyword evidence="2" id="KW-1185">Reference proteome</keyword>
<evidence type="ECO:0000313" key="2">
    <source>
        <dbReference type="Proteomes" id="UP000634136"/>
    </source>
</evidence>
<accession>A0A834W1H5</accession>
<evidence type="ECO:0000313" key="1">
    <source>
        <dbReference type="EMBL" id="KAF7802401.1"/>
    </source>
</evidence>
<reference evidence="1" key="1">
    <citation type="submission" date="2020-09" db="EMBL/GenBank/DDBJ databases">
        <title>Genome-Enabled Discovery of Anthraquinone Biosynthesis in Senna tora.</title>
        <authorList>
            <person name="Kang S.-H."/>
            <person name="Pandey R.P."/>
            <person name="Lee C.-M."/>
            <person name="Sim J.-S."/>
            <person name="Jeong J.-T."/>
            <person name="Choi B.-S."/>
            <person name="Jung M."/>
            <person name="Ginzburg D."/>
            <person name="Zhao K."/>
            <person name="Won S.Y."/>
            <person name="Oh T.-J."/>
            <person name="Yu Y."/>
            <person name="Kim N.-H."/>
            <person name="Lee O.R."/>
            <person name="Lee T.-H."/>
            <person name="Bashyal P."/>
            <person name="Kim T.-S."/>
            <person name="Lee W.-H."/>
            <person name="Kawkins C."/>
            <person name="Kim C.-K."/>
            <person name="Kim J.S."/>
            <person name="Ahn B.O."/>
            <person name="Rhee S.Y."/>
            <person name="Sohng J.K."/>
        </authorList>
    </citation>
    <scope>NUCLEOTIDE SEQUENCE</scope>
    <source>
        <tissue evidence="1">Leaf</tissue>
    </source>
</reference>